<evidence type="ECO:0000313" key="6">
    <source>
        <dbReference type="Proteomes" id="UP000053611"/>
    </source>
</evidence>
<feature type="region of interest" description="Disordered" evidence="4">
    <location>
        <begin position="1"/>
        <end position="94"/>
    </location>
</feature>
<feature type="repeat" description="WD" evidence="3">
    <location>
        <begin position="248"/>
        <end position="283"/>
    </location>
</feature>
<dbReference type="EMBL" id="KQ087189">
    <property type="protein sequence ID" value="KLT44078.1"/>
    <property type="molecule type" value="Genomic_DNA"/>
</dbReference>
<evidence type="ECO:0000313" key="5">
    <source>
        <dbReference type="EMBL" id="KLT44078.1"/>
    </source>
</evidence>
<keyword evidence="2" id="KW-0677">Repeat</keyword>
<dbReference type="Gene3D" id="2.130.10.10">
    <property type="entry name" value="YVTN repeat-like/Quinoprotein amine dehydrogenase"/>
    <property type="match status" value="2"/>
</dbReference>
<feature type="compositionally biased region" description="Acidic residues" evidence="4">
    <location>
        <begin position="76"/>
        <end position="86"/>
    </location>
</feature>
<feature type="compositionally biased region" description="Pro residues" evidence="4">
    <location>
        <begin position="35"/>
        <end position="47"/>
    </location>
</feature>
<feature type="repeat" description="WD" evidence="3">
    <location>
        <begin position="295"/>
        <end position="327"/>
    </location>
</feature>
<accession>A0A0J0XSN0</accession>
<keyword evidence="6" id="KW-1185">Reference proteome</keyword>
<protein>
    <submittedName>
        <fullName evidence="5">Putative transcription factor</fullName>
    </submittedName>
</protein>
<dbReference type="InterPro" id="IPR036322">
    <property type="entry name" value="WD40_repeat_dom_sf"/>
</dbReference>
<proteinExistence type="predicted"/>
<gene>
    <name evidence="5" type="ORF">CC85DRAFT_271586</name>
</gene>
<dbReference type="PANTHER" id="PTHR16017:SF0">
    <property type="entry name" value="WD REPEAT-CONTAINING PROTEIN 70"/>
    <property type="match status" value="1"/>
</dbReference>
<dbReference type="InterPro" id="IPR015943">
    <property type="entry name" value="WD40/YVTN_repeat-like_dom_sf"/>
</dbReference>
<sequence length="552" mass="60675">MEGFDLPMSFGKKPKRGGGAPTVSKQRMAETKRAPVPPPREAPPSQPLPSSSGPKSTEKDEEEAGPQPPKRKAESDDSDDEFEPEEDRTPVTHEIVLKDHTKLVSALAVDPPGARVATGSHDYDCKLWDFGGMDSRLRPFKSFEPNGTYFVHDLSYSPDGKHLLAVSGTFYPKVFGRDGNEPKEFMKGDVYIRDMKVTKGHIAEINAGKWHPTDNAVFLTCANDSTLRVWDVRDTSKQKHVVVVRSKARGNKTRVTSCCWSPDGKMIAAGCTDGAVHVWSTSSNYARPDKSNEKAHEKDAEITCVAFSPDSRRLVSRCQDGTIKLWDPKNLRQPLATASGIDNRYSETEVAWSPDGRFVLAGTAVNPKDDAAVGEVLFLSSDDLSVQRRVPIAKASVVRVQWHSRINQLFASCSNGEVYVLYSPHASIHGALLPLAKMPRAKPRDVSYTTADLAPVVFAPDEHGQISADQRHGLSLHQMEKRAKRFKPTEPLTGAGRGGRIGASATAGFVQEIFGNRVGLEDPREALLKYATKEEQERVRFLAKSPPPGRDD</sequence>
<evidence type="ECO:0000256" key="3">
    <source>
        <dbReference type="PROSITE-ProRule" id="PRU00221"/>
    </source>
</evidence>
<dbReference type="PRINTS" id="PR00320">
    <property type="entry name" value="GPROTEINBRPT"/>
</dbReference>
<evidence type="ECO:0000256" key="1">
    <source>
        <dbReference type="ARBA" id="ARBA00022574"/>
    </source>
</evidence>
<dbReference type="PROSITE" id="PS50294">
    <property type="entry name" value="WD_REPEATS_REGION"/>
    <property type="match status" value="4"/>
</dbReference>
<feature type="repeat" description="WD" evidence="3">
    <location>
        <begin position="198"/>
        <end position="240"/>
    </location>
</feature>
<dbReference type="GO" id="GO:0035861">
    <property type="term" value="C:site of double-strand break"/>
    <property type="evidence" value="ECO:0007669"/>
    <property type="project" value="TreeGrafter"/>
</dbReference>
<reference evidence="5 6" key="1">
    <citation type="submission" date="2015-03" db="EMBL/GenBank/DDBJ databases">
        <title>Genomics and transcriptomics of the oil-accumulating basidiomycete yeast T. oleaginosus allow insights into substrate utilization and the diverse evolutionary trajectories of mating systems in fungi.</title>
        <authorList>
            <consortium name="DOE Joint Genome Institute"/>
            <person name="Kourist R."/>
            <person name="Kracht O."/>
            <person name="Bracharz F."/>
            <person name="Lipzen A."/>
            <person name="Nolan M."/>
            <person name="Ohm R."/>
            <person name="Grigoriev I."/>
            <person name="Sun S."/>
            <person name="Heitman J."/>
            <person name="Bruck T."/>
            <person name="Nowrousian M."/>
        </authorList>
    </citation>
    <scope>NUCLEOTIDE SEQUENCE [LARGE SCALE GENOMIC DNA]</scope>
    <source>
        <strain evidence="5 6">IBC0246</strain>
    </source>
</reference>
<feature type="repeat" description="WD" evidence="3">
    <location>
        <begin position="97"/>
        <end position="129"/>
    </location>
</feature>
<keyword evidence="1 3" id="KW-0853">WD repeat</keyword>
<dbReference type="PROSITE" id="PS50082">
    <property type="entry name" value="WD_REPEATS_2"/>
    <property type="match status" value="4"/>
</dbReference>
<dbReference type="GeneID" id="28981843"/>
<dbReference type="InterPro" id="IPR020472">
    <property type="entry name" value="WD40_PAC1"/>
</dbReference>
<dbReference type="InterPro" id="IPR001680">
    <property type="entry name" value="WD40_rpt"/>
</dbReference>
<dbReference type="Proteomes" id="UP000053611">
    <property type="component" value="Unassembled WGS sequence"/>
</dbReference>
<dbReference type="OrthoDB" id="10264376at2759"/>
<name>A0A0J0XSN0_9TREE</name>
<organism evidence="5 6">
    <name type="scientific">Cutaneotrichosporon oleaginosum</name>
    <dbReference type="NCBI Taxonomy" id="879819"/>
    <lineage>
        <taxon>Eukaryota</taxon>
        <taxon>Fungi</taxon>
        <taxon>Dikarya</taxon>
        <taxon>Basidiomycota</taxon>
        <taxon>Agaricomycotina</taxon>
        <taxon>Tremellomycetes</taxon>
        <taxon>Trichosporonales</taxon>
        <taxon>Trichosporonaceae</taxon>
        <taxon>Cutaneotrichosporon</taxon>
    </lineage>
</organism>
<dbReference type="InterPro" id="IPR051858">
    <property type="entry name" value="WD_repeat_GAD-1"/>
</dbReference>
<evidence type="ECO:0000256" key="2">
    <source>
        <dbReference type="ARBA" id="ARBA00022737"/>
    </source>
</evidence>
<dbReference type="SUPFAM" id="SSF50978">
    <property type="entry name" value="WD40 repeat-like"/>
    <property type="match status" value="1"/>
</dbReference>
<dbReference type="SMART" id="SM00320">
    <property type="entry name" value="WD40"/>
    <property type="match status" value="6"/>
</dbReference>
<dbReference type="PANTHER" id="PTHR16017">
    <property type="entry name" value="GASTRULATION DEFECTIVE PROTEIN 1-RELATED"/>
    <property type="match status" value="1"/>
</dbReference>
<evidence type="ECO:0000256" key="4">
    <source>
        <dbReference type="SAM" id="MobiDB-lite"/>
    </source>
</evidence>
<dbReference type="GO" id="GO:0005634">
    <property type="term" value="C:nucleus"/>
    <property type="evidence" value="ECO:0007669"/>
    <property type="project" value="TreeGrafter"/>
</dbReference>
<dbReference type="RefSeq" id="XP_018280569.1">
    <property type="nucleotide sequence ID" value="XM_018421240.1"/>
</dbReference>
<dbReference type="Pfam" id="PF00400">
    <property type="entry name" value="WD40"/>
    <property type="match status" value="4"/>
</dbReference>
<dbReference type="AlphaFoldDB" id="A0A0J0XSN0"/>
<dbReference type="STRING" id="879819.A0A0J0XSN0"/>